<dbReference type="EMBL" id="LKHP01000014">
    <property type="protein sequence ID" value="KRQ86188.1"/>
    <property type="molecule type" value="Genomic_DNA"/>
</dbReference>
<keyword evidence="4" id="KW-1185">Reference proteome</keyword>
<dbReference type="SUPFAM" id="SSF55781">
    <property type="entry name" value="GAF domain-like"/>
    <property type="match status" value="1"/>
</dbReference>
<keyword evidence="1" id="KW-1133">Transmembrane helix</keyword>
<dbReference type="InterPro" id="IPR043128">
    <property type="entry name" value="Rev_trsase/Diguanyl_cyclase"/>
</dbReference>
<dbReference type="SMART" id="SM00267">
    <property type="entry name" value="GGDEF"/>
    <property type="match status" value="1"/>
</dbReference>
<dbReference type="GO" id="GO:0052621">
    <property type="term" value="F:diguanylate cyclase activity"/>
    <property type="evidence" value="ECO:0007669"/>
    <property type="project" value="UniProtKB-EC"/>
</dbReference>
<dbReference type="PROSITE" id="PS50887">
    <property type="entry name" value="GGDEF"/>
    <property type="match status" value="1"/>
</dbReference>
<protein>
    <submittedName>
        <fullName evidence="3">Putative diguanylate cyclase YcdT</fullName>
        <ecNumber evidence="3">2.7.7.65</ecNumber>
    </submittedName>
</protein>
<dbReference type="Gene3D" id="3.30.70.270">
    <property type="match status" value="1"/>
</dbReference>
<feature type="transmembrane region" description="Helical" evidence="1">
    <location>
        <begin position="136"/>
        <end position="159"/>
    </location>
</feature>
<evidence type="ECO:0000256" key="1">
    <source>
        <dbReference type="SAM" id="Phobius"/>
    </source>
</evidence>
<feature type="transmembrane region" description="Helical" evidence="1">
    <location>
        <begin position="36"/>
        <end position="54"/>
    </location>
</feature>
<dbReference type="InterPro" id="IPR003018">
    <property type="entry name" value="GAF"/>
</dbReference>
<feature type="transmembrane region" description="Helical" evidence="1">
    <location>
        <begin position="66"/>
        <end position="88"/>
    </location>
</feature>
<keyword evidence="3" id="KW-0808">Transferase</keyword>
<dbReference type="Pfam" id="PF13185">
    <property type="entry name" value="GAF_2"/>
    <property type="match status" value="1"/>
</dbReference>
<sequence>MNKRHAVFRLATLLASLYILSMAFNESFLYHQSTALMIITLFVATIIMGLKQIAADRNKVELTDAVFAFVFFIWGWQYAVIFTFVYWIVIDLLRARQGYELIDINKALFHASIFSIASYLASNACLYFILNFKVGYLLRYYIMSGIFVGLYLLVNIAFVKIDYYFIDGEKFNFSTEIKKYLWINFIVSALISSILWLIYFVSGYTGTILVLFILVIIHYFMNVYSELIRKTELMNSLIKITRDIVIYGDFSDKINRLVDNLKNLIPYDICAIYFFQSQDEETQLPIAYRAPSELDISELEFNLSSSAVTAKTVREGKIYISKDVAKDSRIKITGKLSNYAKSIVFVPIIIDNSVNGLIAVAGGTKFSQFLSQGVIDCLSILSNQLALAFENNLIYKDIKFRAEVDALTGLYNRNMFDNQINQLTSSNVPFSFILFDLDDFKQINDIHGHIVGDKALKLASDIILKSIRKTDMAFRYGGEEIAIILKELSEEDALIIAERIRKKIEKAEIKDLNNYIRITISGGVVSFPGKFKSIEDLIRRADAILYSECKNKGKNRVCASINM</sequence>
<keyword evidence="1" id="KW-0472">Membrane</keyword>
<feature type="transmembrane region" description="Helical" evidence="1">
    <location>
        <begin position="180"/>
        <end position="201"/>
    </location>
</feature>
<keyword evidence="1" id="KW-0812">Transmembrane</keyword>
<name>A0A0R3JYZ0_CALMK</name>
<dbReference type="SMART" id="SM00065">
    <property type="entry name" value="GAF"/>
    <property type="match status" value="1"/>
</dbReference>
<keyword evidence="3" id="KW-0548">Nucleotidyltransferase</keyword>
<dbReference type="Pfam" id="PF00990">
    <property type="entry name" value="GGDEF"/>
    <property type="match status" value="1"/>
</dbReference>
<dbReference type="GO" id="GO:0005886">
    <property type="term" value="C:plasma membrane"/>
    <property type="evidence" value="ECO:0007669"/>
    <property type="project" value="TreeGrafter"/>
</dbReference>
<dbReference type="InterPro" id="IPR029016">
    <property type="entry name" value="GAF-like_dom_sf"/>
</dbReference>
<dbReference type="PANTHER" id="PTHR45138:SF9">
    <property type="entry name" value="DIGUANYLATE CYCLASE DGCM-RELATED"/>
    <property type="match status" value="1"/>
</dbReference>
<feature type="transmembrane region" description="Helical" evidence="1">
    <location>
        <begin position="108"/>
        <end position="130"/>
    </location>
</feature>
<dbReference type="InterPro" id="IPR029787">
    <property type="entry name" value="Nucleotide_cyclase"/>
</dbReference>
<feature type="transmembrane region" description="Helical" evidence="1">
    <location>
        <begin position="207"/>
        <end position="224"/>
    </location>
</feature>
<dbReference type="CDD" id="cd01949">
    <property type="entry name" value="GGDEF"/>
    <property type="match status" value="1"/>
</dbReference>
<feature type="transmembrane region" description="Helical" evidence="1">
    <location>
        <begin position="6"/>
        <end position="24"/>
    </location>
</feature>
<dbReference type="Gene3D" id="3.30.450.40">
    <property type="match status" value="1"/>
</dbReference>
<gene>
    <name evidence="3" type="primary">ycdT</name>
    <name evidence="3" type="ORF">ABG79_02029</name>
</gene>
<dbReference type="RefSeq" id="WP_057979343.1">
    <property type="nucleotide sequence ID" value="NZ_LKHP01000014.1"/>
</dbReference>
<reference evidence="3 4" key="1">
    <citation type="submission" date="2015-09" db="EMBL/GenBank/DDBJ databases">
        <title>Draft genome sequence of a Caloramator mitchellensis, a moderate thermophile from the Great Artesian Basin of Australia.</title>
        <authorList>
            <person name="Patel B.K."/>
        </authorList>
    </citation>
    <scope>NUCLEOTIDE SEQUENCE [LARGE SCALE GENOMIC DNA]</scope>
    <source>
        <strain evidence="3 4">VF08</strain>
    </source>
</reference>
<comment type="caution">
    <text evidence="3">The sequence shown here is derived from an EMBL/GenBank/DDBJ whole genome shotgun (WGS) entry which is preliminary data.</text>
</comment>
<dbReference type="GO" id="GO:0043709">
    <property type="term" value="P:cell adhesion involved in single-species biofilm formation"/>
    <property type="evidence" value="ECO:0007669"/>
    <property type="project" value="TreeGrafter"/>
</dbReference>
<dbReference type="InterPro" id="IPR050469">
    <property type="entry name" value="Diguanylate_Cyclase"/>
</dbReference>
<dbReference type="STRING" id="908809.ABG79_02029"/>
<evidence type="ECO:0000259" key="2">
    <source>
        <dbReference type="PROSITE" id="PS50887"/>
    </source>
</evidence>
<dbReference type="InterPro" id="IPR000160">
    <property type="entry name" value="GGDEF_dom"/>
</dbReference>
<accession>A0A0R3JYZ0</accession>
<dbReference type="FunFam" id="3.30.70.270:FF:000001">
    <property type="entry name" value="Diguanylate cyclase domain protein"/>
    <property type="match status" value="1"/>
</dbReference>
<dbReference type="SUPFAM" id="SSF55073">
    <property type="entry name" value="Nucleotide cyclase"/>
    <property type="match status" value="1"/>
</dbReference>
<dbReference type="NCBIfam" id="TIGR00254">
    <property type="entry name" value="GGDEF"/>
    <property type="match status" value="1"/>
</dbReference>
<proteinExistence type="predicted"/>
<organism evidence="3 4">
    <name type="scientific">Caloramator mitchellensis</name>
    <dbReference type="NCBI Taxonomy" id="908809"/>
    <lineage>
        <taxon>Bacteria</taxon>
        <taxon>Bacillati</taxon>
        <taxon>Bacillota</taxon>
        <taxon>Clostridia</taxon>
        <taxon>Eubacteriales</taxon>
        <taxon>Clostridiaceae</taxon>
        <taxon>Caloramator</taxon>
    </lineage>
</organism>
<dbReference type="PANTHER" id="PTHR45138">
    <property type="entry name" value="REGULATORY COMPONENTS OF SENSORY TRANSDUCTION SYSTEM"/>
    <property type="match status" value="1"/>
</dbReference>
<dbReference type="OrthoDB" id="9805474at2"/>
<dbReference type="GO" id="GO:1902201">
    <property type="term" value="P:negative regulation of bacterial-type flagellum-dependent cell motility"/>
    <property type="evidence" value="ECO:0007669"/>
    <property type="project" value="TreeGrafter"/>
</dbReference>
<evidence type="ECO:0000313" key="3">
    <source>
        <dbReference type="EMBL" id="KRQ86188.1"/>
    </source>
</evidence>
<dbReference type="PATRIC" id="fig|908809.3.peg.2029"/>
<evidence type="ECO:0000313" key="4">
    <source>
        <dbReference type="Proteomes" id="UP000052015"/>
    </source>
</evidence>
<feature type="domain" description="GGDEF" evidence="2">
    <location>
        <begin position="428"/>
        <end position="562"/>
    </location>
</feature>
<dbReference type="Proteomes" id="UP000052015">
    <property type="component" value="Unassembled WGS sequence"/>
</dbReference>
<dbReference type="AlphaFoldDB" id="A0A0R3JYZ0"/>
<dbReference type="EC" id="2.7.7.65" evidence="3"/>